<dbReference type="InterPro" id="IPR012310">
    <property type="entry name" value="DNA_ligase_ATP-dep_cent"/>
</dbReference>
<dbReference type="GO" id="GO:0006310">
    <property type="term" value="P:DNA recombination"/>
    <property type="evidence" value="ECO:0007669"/>
    <property type="project" value="InterPro"/>
</dbReference>
<dbReference type="SUPFAM" id="SSF56091">
    <property type="entry name" value="DNA ligase/mRNA capping enzyme, catalytic domain"/>
    <property type="match status" value="1"/>
</dbReference>
<evidence type="ECO:0000256" key="4">
    <source>
        <dbReference type="ARBA" id="ARBA00034003"/>
    </source>
</evidence>
<comment type="caution">
    <text evidence="6">The sequence shown here is derived from an EMBL/GenBank/DDBJ whole genome shotgun (WGS) entry which is preliminary data.</text>
</comment>
<dbReference type="Pfam" id="PF01068">
    <property type="entry name" value="DNA_ligase_A_M"/>
    <property type="match status" value="1"/>
</dbReference>
<dbReference type="SUPFAM" id="SSF50249">
    <property type="entry name" value="Nucleic acid-binding proteins"/>
    <property type="match status" value="1"/>
</dbReference>
<dbReference type="GO" id="GO:0006281">
    <property type="term" value="P:DNA repair"/>
    <property type="evidence" value="ECO:0007669"/>
    <property type="project" value="InterPro"/>
</dbReference>
<comment type="similarity">
    <text evidence="1">Belongs to the ATP-dependent DNA ligase family.</text>
</comment>
<dbReference type="InterPro" id="IPR014146">
    <property type="entry name" value="LigD_ligase_dom"/>
</dbReference>
<comment type="catalytic activity">
    <reaction evidence="4">
        <text>ATP + (deoxyribonucleotide)n-3'-hydroxyl + 5'-phospho-(deoxyribonucleotide)m = (deoxyribonucleotide)n+m + AMP + diphosphate.</text>
        <dbReference type="EC" id="6.5.1.1"/>
    </reaction>
</comment>
<accession>A0A9W6KI25</accession>
<dbReference type="PANTHER" id="PTHR45674">
    <property type="entry name" value="DNA LIGASE 1/3 FAMILY MEMBER"/>
    <property type="match status" value="1"/>
</dbReference>
<evidence type="ECO:0000256" key="2">
    <source>
        <dbReference type="ARBA" id="ARBA00012727"/>
    </source>
</evidence>
<dbReference type="GO" id="GO:0005524">
    <property type="term" value="F:ATP binding"/>
    <property type="evidence" value="ECO:0007669"/>
    <property type="project" value="InterPro"/>
</dbReference>
<evidence type="ECO:0000313" key="6">
    <source>
        <dbReference type="EMBL" id="GLL00485.1"/>
    </source>
</evidence>
<keyword evidence="3 6" id="KW-0436">Ligase</keyword>
<reference evidence="6" key="1">
    <citation type="journal article" date="2014" name="Int. J. Syst. Evol. Microbiol.">
        <title>Complete genome sequence of Corynebacterium casei LMG S-19264T (=DSM 44701T), isolated from a smear-ripened cheese.</title>
        <authorList>
            <consortium name="US DOE Joint Genome Institute (JGI-PGF)"/>
            <person name="Walter F."/>
            <person name="Albersmeier A."/>
            <person name="Kalinowski J."/>
            <person name="Ruckert C."/>
        </authorList>
    </citation>
    <scope>NUCLEOTIDE SEQUENCE</scope>
    <source>
        <strain evidence="6">VKM Ac-1321</strain>
    </source>
</reference>
<dbReference type="NCBIfam" id="TIGR02779">
    <property type="entry name" value="NHEJ_ligase_lig"/>
    <property type="match status" value="1"/>
</dbReference>
<evidence type="ECO:0000256" key="1">
    <source>
        <dbReference type="ARBA" id="ARBA00007572"/>
    </source>
</evidence>
<evidence type="ECO:0000313" key="7">
    <source>
        <dbReference type="Proteomes" id="UP001143480"/>
    </source>
</evidence>
<dbReference type="GO" id="GO:0003910">
    <property type="term" value="F:DNA ligase (ATP) activity"/>
    <property type="evidence" value="ECO:0007669"/>
    <property type="project" value="UniProtKB-EC"/>
</dbReference>
<dbReference type="CDD" id="cd07906">
    <property type="entry name" value="Adenylation_DNA_ligase_LigD_LigC"/>
    <property type="match status" value="1"/>
</dbReference>
<protein>
    <recommendedName>
        <fullName evidence="2">DNA ligase (ATP)</fullName>
        <ecNumber evidence="2">6.5.1.1</ecNumber>
    </recommendedName>
</protein>
<dbReference type="CDD" id="cd07971">
    <property type="entry name" value="OBF_DNA_ligase_LigD"/>
    <property type="match status" value="1"/>
</dbReference>
<dbReference type="RefSeq" id="WP_261962570.1">
    <property type="nucleotide sequence ID" value="NZ_BAAAXA010000001.1"/>
</dbReference>
<dbReference type="PANTHER" id="PTHR45674:SF4">
    <property type="entry name" value="DNA LIGASE 1"/>
    <property type="match status" value="1"/>
</dbReference>
<dbReference type="Pfam" id="PF04679">
    <property type="entry name" value="DNA_ligase_A_C"/>
    <property type="match status" value="1"/>
</dbReference>
<dbReference type="InterPro" id="IPR050191">
    <property type="entry name" value="ATP-dep_DNA_ligase"/>
</dbReference>
<keyword evidence="7" id="KW-1185">Reference proteome</keyword>
<name>A0A9W6KI25_9ACTN</name>
<dbReference type="EC" id="6.5.1.1" evidence="2"/>
<dbReference type="Proteomes" id="UP001143480">
    <property type="component" value="Unassembled WGS sequence"/>
</dbReference>
<dbReference type="PROSITE" id="PS50160">
    <property type="entry name" value="DNA_LIGASE_A3"/>
    <property type="match status" value="1"/>
</dbReference>
<dbReference type="Gene3D" id="3.30.470.30">
    <property type="entry name" value="DNA ligase/mRNA capping enzyme"/>
    <property type="match status" value="1"/>
</dbReference>
<dbReference type="EMBL" id="BSFP01000008">
    <property type="protein sequence ID" value="GLL00485.1"/>
    <property type="molecule type" value="Genomic_DNA"/>
</dbReference>
<dbReference type="InterPro" id="IPR012340">
    <property type="entry name" value="NA-bd_OB-fold"/>
</dbReference>
<reference evidence="6" key="2">
    <citation type="submission" date="2023-01" db="EMBL/GenBank/DDBJ databases">
        <authorList>
            <person name="Sun Q."/>
            <person name="Evtushenko L."/>
        </authorList>
    </citation>
    <scope>NUCLEOTIDE SEQUENCE</scope>
    <source>
        <strain evidence="6">VKM Ac-1321</strain>
    </source>
</reference>
<dbReference type="AlphaFoldDB" id="A0A9W6KI25"/>
<organism evidence="6 7">
    <name type="scientific">Dactylosporangium matsuzakiense</name>
    <dbReference type="NCBI Taxonomy" id="53360"/>
    <lineage>
        <taxon>Bacteria</taxon>
        <taxon>Bacillati</taxon>
        <taxon>Actinomycetota</taxon>
        <taxon>Actinomycetes</taxon>
        <taxon>Micromonosporales</taxon>
        <taxon>Micromonosporaceae</taxon>
        <taxon>Dactylosporangium</taxon>
    </lineage>
</organism>
<evidence type="ECO:0000256" key="3">
    <source>
        <dbReference type="ARBA" id="ARBA00022598"/>
    </source>
</evidence>
<evidence type="ECO:0000259" key="5">
    <source>
        <dbReference type="PROSITE" id="PS50160"/>
    </source>
</evidence>
<dbReference type="InterPro" id="IPR012309">
    <property type="entry name" value="DNA_ligase_ATP-dep_C"/>
</dbReference>
<feature type="domain" description="ATP-dependent DNA ligase family profile" evidence="5">
    <location>
        <begin position="110"/>
        <end position="250"/>
    </location>
</feature>
<proteinExistence type="inferred from homology"/>
<sequence length="313" mass="33805">MVLLVVTPPVPMLASPGMLPSGPGWVYEFKWDGIRAIAVVKDGATRLFARSGAEVTAAYPELAGVGRGLADSVLDGEVVAMDTAGQPSFQVLAERMHVREPLRAARLAATVPVTYLVFDVLRAEGDELLTLPYRRRRERLERLALGPRAMVPPSFDDGPATVAASVENKLEGVVAKRADSQYHPGIRTSDWIKVKLEESAEFLVGGWRPGKRALGALLVGVPAPGGLAYRGRVGGGISGAAERSLLAALEPLAARQNPFGSSVPREDARGAVWVTPHLVVEVKFSHRTRDGRLRFPRFLRIRPDLTAEEVRDA</sequence>
<gene>
    <name evidence="6" type="ORF">GCM10017581_022250</name>
</gene>
<dbReference type="Gene3D" id="3.30.1490.70">
    <property type="match status" value="1"/>
</dbReference>
<dbReference type="Gene3D" id="2.40.50.140">
    <property type="entry name" value="Nucleic acid-binding proteins"/>
    <property type="match status" value="1"/>
</dbReference>